<name>A0A6A6PWW1_9PEZI</name>
<dbReference type="PANTHER" id="PTHR46720:SF3">
    <property type="entry name" value="FAD-BINDING DOMAIN-CONTAINING PROTEIN-RELATED"/>
    <property type="match status" value="1"/>
</dbReference>
<accession>A0A6A6PWW1</accession>
<evidence type="ECO:0000313" key="7">
    <source>
        <dbReference type="Proteomes" id="UP000799767"/>
    </source>
</evidence>
<dbReference type="GO" id="GO:0071949">
    <property type="term" value="F:FAD binding"/>
    <property type="evidence" value="ECO:0007669"/>
    <property type="project" value="InterPro"/>
</dbReference>
<dbReference type="EMBL" id="MU001634">
    <property type="protein sequence ID" value="KAF2483973.1"/>
    <property type="molecule type" value="Genomic_DNA"/>
</dbReference>
<dbReference type="GO" id="GO:0044550">
    <property type="term" value="P:secondary metabolite biosynthetic process"/>
    <property type="evidence" value="ECO:0007669"/>
    <property type="project" value="UniProtKB-ARBA"/>
</dbReference>
<keyword evidence="7" id="KW-1185">Reference proteome</keyword>
<evidence type="ECO:0000259" key="4">
    <source>
        <dbReference type="Pfam" id="PF01266"/>
    </source>
</evidence>
<keyword evidence="3" id="KW-0560">Oxidoreductase</keyword>
<dbReference type="AlphaFoldDB" id="A0A6A6PWW1"/>
<reference evidence="6" key="1">
    <citation type="journal article" date="2020" name="Stud. Mycol.">
        <title>101 Dothideomycetes genomes: a test case for predicting lifestyles and emergence of pathogens.</title>
        <authorList>
            <person name="Haridas S."/>
            <person name="Albert R."/>
            <person name="Binder M."/>
            <person name="Bloem J."/>
            <person name="Labutti K."/>
            <person name="Salamov A."/>
            <person name="Andreopoulos B."/>
            <person name="Baker S."/>
            <person name="Barry K."/>
            <person name="Bills G."/>
            <person name="Bluhm B."/>
            <person name="Cannon C."/>
            <person name="Castanera R."/>
            <person name="Culley D."/>
            <person name="Daum C."/>
            <person name="Ezra D."/>
            <person name="Gonzalez J."/>
            <person name="Henrissat B."/>
            <person name="Kuo A."/>
            <person name="Liang C."/>
            <person name="Lipzen A."/>
            <person name="Lutzoni F."/>
            <person name="Magnuson J."/>
            <person name="Mondo S."/>
            <person name="Nolan M."/>
            <person name="Ohm R."/>
            <person name="Pangilinan J."/>
            <person name="Park H.-J."/>
            <person name="Ramirez L."/>
            <person name="Alfaro M."/>
            <person name="Sun H."/>
            <person name="Tritt A."/>
            <person name="Yoshinaga Y."/>
            <person name="Zwiers L.-H."/>
            <person name="Turgeon B."/>
            <person name="Goodwin S."/>
            <person name="Spatafora J."/>
            <person name="Crous P."/>
            <person name="Grigoriev I."/>
        </authorList>
    </citation>
    <scope>NUCLEOTIDE SEQUENCE</scope>
    <source>
        <strain evidence="6">CBS 113389</strain>
    </source>
</reference>
<dbReference type="InterPro" id="IPR006076">
    <property type="entry name" value="FAD-dep_OxRdtase"/>
</dbReference>
<dbReference type="FunFam" id="3.50.50.60:FF:000153">
    <property type="entry name" value="Salicylate hydroxylase, putative"/>
    <property type="match status" value="1"/>
</dbReference>
<proteinExistence type="predicted"/>
<dbReference type="Pfam" id="PF01266">
    <property type="entry name" value="DAO"/>
    <property type="match status" value="1"/>
</dbReference>
<evidence type="ECO:0000256" key="1">
    <source>
        <dbReference type="ARBA" id="ARBA00022630"/>
    </source>
</evidence>
<evidence type="ECO:0000259" key="5">
    <source>
        <dbReference type="Pfam" id="PF01494"/>
    </source>
</evidence>
<organism evidence="6 7">
    <name type="scientific">Neohortaea acidophila</name>
    <dbReference type="NCBI Taxonomy" id="245834"/>
    <lineage>
        <taxon>Eukaryota</taxon>
        <taxon>Fungi</taxon>
        <taxon>Dikarya</taxon>
        <taxon>Ascomycota</taxon>
        <taxon>Pezizomycotina</taxon>
        <taxon>Dothideomycetes</taxon>
        <taxon>Dothideomycetidae</taxon>
        <taxon>Mycosphaerellales</taxon>
        <taxon>Teratosphaeriaceae</taxon>
        <taxon>Neohortaea</taxon>
    </lineage>
</organism>
<dbReference type="InterPro" id="IPR002938">
    <property type="entry name" value="FAD-bd"/>
</dbReference>
<keyword evidence="1" id="KW-0285">Flavoprotein</keyword>
<gene>
    <name evidence="6" type="ORF">BDY17DRAFT_263886</name>
</gene>
<evidence type="ECO:0000313" key="6">
    <source>
        <dbReference type="EMBL" id="KAF2483973.1"/>
    </source>
</evidence>
<dbReference type="PANTHER" id="PTHR46720">
    <property type="entry name" value="HYDROXYLASE, PUTATIVE (AFU_ORTHOLOGUE AFUA_3G01460)-RELATED"/>
    <property type="match status" value="1"/>
</dbReference>
<dbReference type="GeneID" id="54472877"/>
<dbReference type="SUPFAM" id="SSF54373">
    <property type="entry name" value="FAD-linked reductases, C-terminal domain"/>
    <property type="match status" value="1"/>
</dbReference>
<keyword evidence="2" id="KW-0274">FAD</keyword>
<dbReference type="OrthoDB" id="417877at2759"/>
<evidence type="ECO:0000256" key="3">
    <source>
        <dbReference type="ARBA" id="ARBA00023002"/>
    </source>
</evidence>
<dbReference type="InterPro" id="IPR051104">
    <property type="entry name" value="FAD_monoxygenase"/>
</dbReference>
<dbReference type="InterPro" id="IPR036188">
    <property type="entry name" value="FAD/NAD-bd_sf"/>
</dbReference>
<feature type="domain" description="FAD-binding" evidence="5">
    <location>
        <begin position="137"/>
        <end position="372"/>
    </location>
</feature>
<dbReference type="Gene3D" id="3.50.50.60">
    <property type="entry name" value="FAD/NAD(P)-binding domain"/>
    <property type="match status" value="1"/>
</dbReference>
<protein>
    <submittedName>
        <fullName evidence="6">Salicylate hydroxylase</fullName>
    </submittedName>
</protein>
<feature type="domain" description="FAD dependent oxidoreductase" evidence="4">
    <location>
        <begin position="10"/>
        <end position="45"/>
    </location>
</feature>
<dbReference type="SUPFAM" id="SSF51905">
    <property type="entry name" value="FAD/NAD(P)-binding domain"/>
    <property type="match status" value="1"/>
</dbReference>
<dbReference type="GO" id="GO:0016491">
    <property type="term" value="F:oxidoreductase activity"/>
    <property type="evidence" value="ECO:0007669"/>
    <property type="project" value="UniProtKB-KW"/>
</dbReference>
<dbReference type="RefSeq" id="XP_033590543.1">
    <property type="nucleotide sequence ID" value="XM_033731875.1"/>
</dbReference>
<dbReference type="PRINTS" id="PR00420">
    <property type="entry name" value="RNGMNOXGNASE"/>
</dbReference>
<dbReference type="Proteomes" id="UP000799767">
    <property type="component" value="Unassembled WGS sequence"/>
</dbReference>
<evidence type="ECO:0000256" key="2">
    <source>
        <dbReference type="ARBA" id="ARBA00022827"/>
    </source>
</evidence>
<sequence length="436" mass="47455">MSAPKKQDIDYAIIGGGITGLTLAIALTHRGLTVKLYEQAPSFAEIGAGVSFSPNAVQAMKICHPAINDAFERVRTRNIWESKQDVWFDYYDGYHDTGGPPEKPAFTIRNSTGQAGVHRAHFLDELIKILPPDVAVFGKRLDSVSHDDRVDGLYTLKFADGSTAAAHAVLGCDGIKSRVRSILFGADHPCAAPTYTHKYAYRALVPMKDAIAVLGEEMAQNACMHMGKGGHVLTFNINHGQVMNVVAFHTTEKEWPDSTRLATSAKREDALRDFADFAPYLKKLLHLAKPELDIWAIFHLGDNPAPAFAKDRVCIIGDAAHASSPHHGAGAGMGIEDCAVLSSLLAEESVVSSAHVAHALSVFDRVRRERGQWLVQSSQHIGNCYEWLAEGVGDDLEKVEAEINLRNGMIADVDVAGMCDDVVSQLHRQLSRANLS</sequence>
<dbReference type="Pfam" id="PF01494">
    <property type="entry name" value="FAD_binding_3"/>
    <property type="match status" value="1"/>
</dbReference>